<dbReference type="GO" id="GO:0006627">
    <property type="term" value="P:protein processing involved in protein targeting to mitochondrion"/>
    <property type="evidence" value="ECO:0000318"/>
    <property type="project" value="GO_Central"/>
</dbReference>
<dbReference type="GO" id="GO:0006465">
    <property type="term" value="P:signal peptide processing"/>
    <property type="evidence" value="ECO:0007669"/>
    <property type="project" value="InterPro"/>
</dbReference>
<dbReference type="Pfam" id="PF10502">
    <property type="entry name" value="Peptidase_S26"/>
    <property type="match status" value="1"/>
</dbReference>
<organism evidence="7 8">
    <name type="scientific">Setaria italica</name>
    <name type="common">Foxtail millet</name>
    <name type="synonym">Panicum italicum</name>
    <dbReference type="NCBI Taxonomy" id="4555"/>
    <lineage>
        <taxon>Eukaryota</taxon>
        <taxon>Viridiplantae</taxon>
        <taxon>Streptophyta</taxon>
        <taxon>Embryophyta</taxon>
        <taxon>Tracheophyta</taxon>
        <taxon>Spermatophyta</taxon>
        <taxon>Magnoliopsida</taxon>
        <taxon>Liliopsida</taxon>
        <taxon>Poales</taxon>
        <taxon>Poaceae</taxon>
        <taxon>PACMAD clade</taxon>
        <taxon>Panicoideae</taxon>
        <taxon>Panicodae</taxon>
        <taxon>Paniceae</taxon>
        <taxon>Cenchrinae</taxon>
        <taxon>Setaria</taxon>
    </lineage>
</organism>
<sequence length="248" mass="27995">MADCPFPSIMILTITKATYSYRLVCQIYWIARMSSAIAYLVGEERLTEVQAIRNNEHGMFNMGSSRRERSVKGPKEAQSKSVLELLKEKIKSKGGEVIEHRPLCFVGLDLTCRRCRASQHPTVLLSSQINIPAEINCLFVAKKDFLAFLSRGDVVVFRSPRNHRELVVKRLIALPGGWIQVPEKQEIRQIPQGHCWVEGDNAGLSLDSRTYGPVPLGLMQGRVTHVVRPPNRIGRVDRKIPEGRIMPL</sequence>
<evidence type="ECO:0000256" key="3">
    <source>
        <dbReference type="ARBA" id="ARBA00013650"/>
    </source>
</evidence>
<feature type="domain" description="Peptidase S26" evidence="6">
    <location>
        <begin position="146"/>
        <end position="184"/>
    </location>
</feature>
<dbReference type="InterPro" id="IPR019533">
    <property type="entry name" value="Peptidase_S26"/>
</dbReference>
<evidence type="ECO:0000256" key="2">
    <source>
        <dbReference type="ARBA" id="ARBA00007066"/>
    </source>
</evidence>
<dbReference type="EnsemblPlants" id="KQK96341">
    <property type="protein sequence ID" value="KQK96341"/>
    <property type="gene ID" value="SETIT_011722mg"/>
</dbReference>
<dbReference type="GO" id="GO:0042720">
    <property type="term" value="C:mitochondrial inner membrane peptidase complex"/>
    <property type="evidence" value="ECO:0000318"/>
    <property type="project" value="GO_Central"/>
</dbReference>
<dbReference type="GO" id="GO:0004175">
    <property type="term" value="F:endopeptidase activity"/>
    <property type="evidence" value="ECO:0000318"/>
    <property type="project" value="GO_Central"/>
</dbReference>
<keyword evidence="4" id="KW-0472">Membrane</keyword>
<dbReference type="PRINTS" id="PR00727">
    <property type="entry name" value="LEADERPTASE"/>
</dbReference>
<evidence type="ECO:0000313" key="8">
    <source>
        <dbReference type="Proteomes" id="UP000004995"/>
    </source>
</evidence>
<dbReference type="SUPFAM" id="SSF51306">
    <property type="entry name" value="LexA/Signal peptidase"/>
    <property type="match status" value="1"/>
</dbReference>
<dbReference type="eggNOG" id="KOG1568">
    <property type="taxonomic scope" value="Eukaryota"/>
</dbReference>
<evidence type="ECO:0000256" key="1">
    <source>
        <dbReference type="ARBA" id="ARBA00004434"/>
    </source>
</evidence>
<evidence type="ECO:0000256" key="5">
    <source>
        <dbReference type="ARBA" id="ARBA00023128"/>
    </source>
</evidence>
<keyword evidence="5" id="KW-0496">Mitochondrion</keyword>
<dbReference type="InParanoid" id="K3YBX8"/>
<dbReference type="Gramene" id="KQK96341">
    <property type="protein sequence ID" value="KQK96341"/>
    <property type="gene ID" value="SETIT_011722mg"/>
</dbReference>
<dbReference type="HOGENOM" id="CLU_1121683_0_0_1"/>
<keyword evidence="4" id="KW-0999">Mitochondrion inner membrane</keyword>
<protein>
    <recommendedName>
        <fullName evidence="3">Mitochondrial inner membrane protease subunit 2</fullName>
    </recommendedName>
</protein>
<dbReference type="CDD" id="cd06530">
    <property type="entry name" value="S26_SPase_I"/>
    <property type="match status" value="1"/>
</dbReference>
<dbReference type="STRING" id="4555.K3YBX8"/>
<dbReference type="PANTHER" id="PTHR46041">
    <property type="entry name" value="MITOCHONDRIAL INNER MEMBRANE PROTEASE SUBUNIT 2"/>
    <property type="match status" value="1"/>
</dbReference>
<comment type="subcellular location">
    <subcellularLocation>
        <location evidence="1">Mitochondrion inner membrane</location>
        <topology evidence="1">Single-pass membrane protein</topology>
    </subcellularLocation>
</comment>
<proteinExistence type="inferred from homology"/>
<keyword evidence="8" id="KW-1185">Reference proteome</keyword>
<evidence type="ECO:0000259" key="6">
    <source>
        <dbReference type="Pfam" id="PF10502"/>
    </source>
</evidence>
<evidence type="ECO:0000256" key="4">
    <source>
        <dbReference type="ARBA" id="ARBA00022792"/>
    </source>
</evidence>
<dbReference type="EMBL" id="AGNK02004092">
    <property type="status" value="NOT_ANNOTATED_CDS"/>
    <property type="molecule type" value="Genomic_DNA"/>
</dbReference>
<dbReference type="Proteomes" id="UP000004995">
    <property type="component" value="Unassembled WGS sequence"/>
</dbReference>
<reference evidence="7" key="2">
    <citation type="submission" date="2018-08" db="UniProtKB">
        <authorList>
            <consortium name="EnsemblPlants"/>
        </authorList>
    </citation>
    <scope>IDENTIFICATION</scope>
    <source>
        <strain evidence="7">Yugu1</strain>
    </source>
</reference>
<name>K3YBX8_SETIT</name>
<dbReference type="GO" id="GO:0004252">
    <property type="term" value="F:serine-type endopeptidase activity"/>
    <property type="evidence" value="ECO:0007669"/>
    <property type="project" value="InterPro"/>
</dbReference>
<comment type="similarity">
    <text evidence="2">Belongs to the peptidase S26 family. IMP2 subfamily.</text>
</comment>
<dbReference type="InterPro" id="IPR000223">
    <property type="entry name" value="Pept_S26A_signal_pept_1"/>
</dbReference>
<dbReference type="Gene3D" id="2.10.109.10">
    <property type="entry name" value="Umud Fragment, subunit A"/>
    <property type="match status" value="1"/>
</dbReference>
<dbReference type="AlphaFoldDB" id="K3YBX8"/>
<dbReference type="InterPro" id="IPR036286">
    <property type="entry name" value="LexA/Signal_pep-like_sf"/>
</dbReference>
<dbReference type="PANTHER" id="PTHR46041:SF1">
    <property type="entry name" value="MITOCHONDRIAL INNER MEMBRANE PROTEASE SUBUNIT 2"/>
    <property type="match status" value="1"/>
</dbReference>
<reference evidence="8" key="1">
    <citation type="journal article" date="2012" name="Nat. Biotechnol.">
        <title>Reference genome sequence of the model plant Setaria.</title>
        <authorList>
            <person name="Bennetzen J.L."/>
            <person name="Schmutz J."/>
            <person name="Wang H."/>
            <person name="Percifield R."/>
            <person name="Hawkins J."/>
            <person name="Pontaroli A.C."/>
            <person name="Estep M."/>
            <person name="Feng L."/>
            <person name="Vaughn J.N."/>
            <person name="Grimwood J."/>
            <person name="Jenkins J."/>
            <person name="Barry K."/>
            <person name="Lindquist E."/>
            <person name="Hellsten U."/>
            <person name="Deshpande S."/>
            <person name="Wang X."/>
            <person name="Wu X."/>
            <person name="Mitros T."/>
            <person name="Triplett J."/>
            <person name="Yang X."/>
            <person name="Ye C.Y."/>
            <person name="Mauro-Herrera M."/>
            <person name="Wang L."/>
            <person name="Li P."/>
            <person name="Sharma M."/>
            <person name="Sharma R."/>
            <person name="Ronald P.C."/>
            <person name="Panaud O."/>
            <person name="Kellogg E.A."/>
            <person name="Brutnell T.P."/>
            <person name="Doust A.N."/>
            <person name="Tuskan G.A."/>
            <person name="Rokhsar D."/>
            <person name="Devos K.M."/>
        </authorList>
    </citation>
    <scope>NUCLEOTIDE SEQUENCE [LARGE SCALE GENOMIC DNA]</scope>
    <source>
        <strain evidence="8">cv. Yugu1</strain>
    </source>
</reference>
<dbReference type="InterPro" id="IPR037730">
    <property type="entry name" value="IMP2"/>
</dbReference>
<evidence type="ECO:0000313" key="7">
    <source>
        <dbReference type="EnsemblPlants" id="KQK96341"/>
    </source>
</evidence>
<accession>K3YBX8</accession>